<protein>
    <submittedName>
        <fullName evidence="1">Uncharacterized protein</fullName>
    </submittedName>
</protein>
<dbReference type="RefSeq" id="WP_157300451.1">
    <property type="nucleotide sequence ID" value="NZ_BAAAZB010000006.1"/>
</dbReference>
<proteinExistence type="predicted"/>
<reference evidence="1 2" key="1">
    <citation type="submission" date="2019-12" db="EMBL/GenBank/DDBJ databases">
        <title>The draft genomic sequence of strain Chitinophaga oryziterrae JCM 16595.</title>
        <authorList>
            <person name="Zhang X."/>
        </authorList>
    </citation>
    <scope>NUCLEOTIDE SEQUENCE [LARGE SCALE GENOMIC DNA]</scope>
    <source>
        <strain evidence="1 2">JCM 16595</strain>
    </source>
</reference>
<evidence type="ECO:0000313" key="1">
    <source>
        <dbReference type="EMBL" id="MVT41831.1"/>
    </source>
</evidence>
<dbReference type="EMBL" id="WRXO01000003">
    <property type="protein sequence ID" value="MVT41831.1"/>
    <property type="molecule type" value="Genomic_DNA"/>
</dbReference>
<sequence length="96" mass="10876">MPRCYNSAFAAWGGKTGTIRKQIVYRNRSGRTFVSKYPDMSKVQPSIAQLDANDRFAAAVRFAQDIVHDPVKKANYPVSKGKTVYHTAIRDYLNLH</sequence>
<keyword evidence="2" id="KW-1185">Reference proteome</keyword>
<accession>A0A6N8JBD3</accession>
<name>A0A6N8JBD3_9BACT</name>
<dbReference type="AlphaFoldDB" id="A0A6N8JBD3"/>
<comment type="caution">
    <text evidence="1">The sequence shown here is derived from an EMBL/GenBank/DDBJ whole genome shotgun (WGS) entry which is preliminary data.</text>
</comment>
<dbReference type="Proteomes" id="UP000468388">
    <property type="component" value="Unassembled WGS sequence"/>
</dbReference>
<gene>
    <name evidence="1" type="ORF">GO495_14670</name>
</gene>
<dbReference type="OrthoDB" id="676604at2"/>
<organism evidence="1 2">
    <name type="scientific">Chitinophaga oryziterrae</name>
    <dbReference type="NCBI Taxonomy" id="1031224"/>
    <lineage>
        <taxon>Bacteria</taxon>
        <taxon>Pseudomonadati</taxon>
        <taxon>Bacteroidota</taxon>
        <taxon>Chitinophagia</taxon>
        <taxon>Chitinophagales</taxon>
        <taxon>Chitinophagaceae</taxon>
        <taxon>Chitinophaga</taxon>
    </lineage>
</organism>
<evidence type="ECO:0000313" key="2">
    <source>
        <dbReference type="Proteomes" id="UP000468388"/>
    </source>
</evidence>